<reference evidence="2 3" key="1">
    <citation type="submission" date="2017-12" db="EMBL/GenBank/DDBJ databases">
        <title>Hemimetabolous genomes reveal molecular basis of termite eusociality.</title>
        <authorList>
            <person name="Harrison M.C."/>
            <person name="Jongepier E."/>
            <person name="Robertson H.M."/>
            <person name="Arning N."/>
            <person name="Bitard-Feildel T."/>
            <person name="Chao H."/>
            <person name="Childers C.P."/>
            <person name="Dinh H."/>
            <person name="Doddapaneni H."/>
            <person name="Dugan S."/>
            <person name="Gowin J."/>
            <person name="Greiner C."/>
            <person name="Han Y."/>
            <person name="Hu H."/>
            <person name="Hughes D.S.T."/>
            <person name="Huylmans A.-K."/>
            <person name="Kemena C."/>
            <person name="Kremer L.P.M."/>
            <person name="Lee S.L."/>
            <person name="Lopez-Ezquerra A."/>
            <person name="Mallet L."/>
            <person name="Monroy-Kuhn J.M."/>
            <person name="Moser A."/>
            <person name="Murali S.C."/>
            <person name="Muzny D.M."/>
            <person name="Otani S."/>
            <person name="Piulachs M.-D."/>
            <person name="Poelchau M."/>
            <person name="Qu J."/>
            <person name="Schaub F."/>
            <person name="Wada-Katsumata A."/>
            <person name="Worley K.C."/>
            <person name="Xie Q."/>
            <person name="Ylla G."/>
            <person name="Poulsen M."/>
            <person name="Gibbs R.A."/>
            <person name="Schal C."/>
            <person name="Richards S."/>
            <person name="Belles X."/>
            <person name="Korb J."/>
            <person name="Bornberg-Bauer E."/>
        </authorList>
    </citation>
    <scope>NUCLEOTIDE SEQUENCE [LARGE SCALE GENOMIC DNA]</scope>
    <source>
        <tissue evidence="2">Whole body</tissue>
    </source>
</reference>
<feature type="compositionally biased region" description="Polar residues" evidence="1">
    <location>
        <begin position="121"/>
        <end position="133"/>
    </location>
</feature>
<dbReference type="EMBL" id="NEVH01013199">
    <property type="protein sequence ID" value="PNF30037.1"/>
    <property type="molecule type" value="Genomic_DNA"/>
</dbReference>
<organism evidence="2 3">
    <name type="scientific">Cryptotermes secundus</name>
    <dbReference type="NCBI Taxonomy" id="105785"/>
    <lineage>
        <taxon>Eukaryota</taxon>
        <taxon>Metazoa</taxon>
        <taxon>Ecdysozoa</taxon>
        <taxon>Arthropoda</taxon>
        <taxon>Hexapoda</taxon>
        <taxon>Insecta</taxon>
        <taxon>Pterygota</taxon>
        <taxon>Neoptera</taxon>
        <taxon>Polyneoptera</taxon>
        <taxon>Dictyoptera</taxon>
        <taxon>Blattodea</taxon>
        <taxon>Blattoidea</taxon>
        <taxon>Termitoidae</taxon>
        <taxon>Kalotermitidae</taxon>
        <taxon>Cryptotermitinae</taxon>
        <taxon>Cryptotermes</taxon>
    </lineage>
</organism>
<evidence type="ECO:0000313" key="2">
    <source>
        <dbReference type="EMBL" id="PNF30037.1"/>
    </source>
</evidence>
<dbReference type="Proteomes" id="UP000235965">
    <property type="component" value="Unassembled WGS sequence"/>
</dbReference>
<feature type="compositionally biased region" description="Basic and acidic residues" evidence="1">
    <location>
        <begin position="264"/>
        <end position="277"/>
    </location>
</feature>
<dbReference type="AlphaFoldDB" id="A0A2J7QN81"/>
<accession>A0A2J7QN81</accession>
<feature type="region of interest" description="Disordered" evidence="1">
    <location>
        <begin position="212"/>
        <end position="239"/>
    </location>
</feature>
<dbReference type="STRING" id="105785.A0A2J7QN81"/>
<keyword evidence="3" id="KW-1185">Reference proteome</keyword>
<name>A0A2J7QN81_9NEOP</name>
<proteinExistence type="predicted"/>
<evidence type="ECO:0000256" key="1">
    <source>
        <dbReference type="SAM" id="MobiDB-lite"/>
    </source>
</evidence>
<sequence>MVFGRAILLGITAKGDPSTCFSAYPNCPREPDRLVDYLNNHNGGFFRFFGTQRPYHPPHHLSRIQTGVPHFTTTSRPQDFQGNHPYRFQHQIATSLKPPLPPHQYTDLLRHEVSTSRQTLVFPSNGNNRQSKGSKFFHPNVTENSGVKTFSFPTTGDAKPSLHTERLTLEQTKHTAPMTFPDKTGTGEFILDIKDVNGPLLNVSPFPQFGSQYETSDSTSNRKDRLTFPQNGDKTGTMKFPKIFYENSVDNNRYQKQATSLKFPSREDRTSDYRSQI</sequence>
<gene>
    <name evidence="2" type="ORF">B7P43_G05846</name>
</gene>
<dbReference type="OrthoDB" id="8196075at2759"/>
<feature type="region of interest" description="Disordered" evidence="1">
    <location>
        <begin position="256"/>
        <end position="277"/>
    </location>
</feature>
<evidence type="ECO:0000313" key="3">
    <source>
        <dbReference type="Proteomes" id="UP000235965"/>
    </source>
</evidence>
<protein>
    <submittedName>
        <fullName evidence="2">Uncharacterized protein</fullName>
    </submittedName>
</protein>
<feature type="region of interest" description="Disordered" evidence="1">
    <location>
        <begin position="121"/>
        <end position="140"/>
    </location>
</feature>
<comment type="caution">
    <text evidence="2">The sequence shown here is derived from an EMBL/GenBank/DDBJ whole genome shotgun (WGS) entry which is preliminary data.</text>
</comment>
<dbReference type="InParanoid" id="A0A2J7QN81"/>